<feature type="region of interest" description="Disordered" evidence="1">
    <location>
        <begin position="60"/>
        <end position="79"/>
    </location>
</feature>
<protein>
    <submittedName>
        <fullName evidence="3">Uncharacterized protein</fullName>
    </submittedName>
</protein>
<evidence type="ECO:0000313" key="3">
    <source>
        <dbReference type="EMBL" id="GAA4809596.1"/>
    </source>
</evidence>
<keyword evidence="2" id="KW-0812">Transmembrane</keyword>
<gene>
    <name evidence="3" type="ORF">GCM10023200_54260</name>
</gene>
<evidence type="ECO:0000256" key="1">
    <source>
        <dbReference type="SAM" id="MobiDB-lite"/>
    </source>
</evidence>
<organism evidence="3 4">
    <name type="scientific">Actinomycetospora chlora</name>
    <dbReference type="NCBI Taxonomy" id="663608"/>
    <lineage>
        <taxon>Bacteria</taxon>
        <taxon>Bacillati</taxon>
        <taxon>Actinomycetota</taxon>
        <taxon>Actinomycetes</taxon>
        <taxon>Pseudonocardiales</taxon>
        <taxon>Pseudonocardiaceae</taxon>
        <taxon>Actinomycetospora</taxon>
    </lineage>
</organism>
<proteinExistence type="predicted"/>
<dbReference type="Proteomes" id="UP001500928">
    <property type="component" value="Unassembled WGS sequence"/>
</dbReference>
<keyword evidence="2" id="KW-0472">Membrane</keyword>
<feature type="compositionally biased region" description="Basic and acidic residues" evidence="1">
    <location>
        <begin position="66"/>
        <end position="79"/>
    </location>
</feature>
<keyword evidence="4" id="KW-1185">Reference proteome</keyword>
<evidence type="ECO:0000256" key="2">
    <source>
        <dbReference type="SAM" id="Phobius"/>
    </source>
</evidence>
<sequence>MGVLTAVGALGVGVGAWVAAPLVSVARRGTIDEQTMAGVREDAARAEAVRRAQRRQAIVASIPAPRRPDHDQRRSPLAG</sequence>
<name>A0ABP9CEP4_9PSEU</name>
<comment type="caution">
    <text evidence="3">The sequence shown here is derived from an EMBL/GenBank/DDBJ whole genome shotgun (WGS) entry which is preliminary data.</text>
</comment>
<feature type="transmembrane region" description="Helical" evidence="2">
    <location>
        <begin position="6"/>
        <end position="26"/>
    </location>
</feature>
<dbReference type="RefSeq" id="WP_345423501.1">
    <property type="nucleotide sequence ID" value="NZ_BAABHO010000066.1"/>
</dbReference>
<reference evidence="4" key="1">
    <citation type="journal article" date="2019" name="Int. J. Syst. Evol. Microbiol.">
        <title>The Global Catalogue of Microorganisms (GCM) 10K type strain sequencing project: providing services to taxonomists for standard genome sequencing and annotation.</title>
        <authorList>
            <consortium name="The Broad Institute Genomics Platform"/>
            <consortium name="The Broad Institute Genome Sequencing Center for Infectious Disease"/>
            <person name="Wu L."/>
            <person name="Ma J."/>
        </authorList>
    </citation>
    <scope>NUCLEOTIDE SEQUENCE [LARGE SCALE GENOMIC DNA]</scope>
    <source>
        <strain evidence="4">JCM 17979</strain>
    </source>
</reference>
<evidence type="ECO:0000313" key="4">
    <source>
        <dbReference type="Proteomes" id="UP001500928"/>
    </source>
</evidence>
<accession>A0ABP9CEP4</accession>
<keyword evidence="2" id="KW-1133">Transmembrane helix</keyword>
<dbReference type="EMBL" id="BAABHO010000066">
    <property type="protein sequence ID" value="GAA4809596.1"/>
    <property type="molecule type" value="Genomic_DNA"/>
</dbReference>